<feature type="domain" description="Alcohol dehydrogenase-like N-terminal" evidence="4">
    <location>
        <begin position="28"/>
        <end position="151"/>
    </location>
</feature>
<dbReference type="EMBL" id="FMZE01000009">
    <property type="protein sequence ID" value="SDD48519.1"/>
    <property type="molecule type" value="Genomic_DNA"/>
</dbReference>
<dbReference type="Gene3D" id="3.40.50.720">
    <property type="entry name" value="NAD(P)-binding Rossmann-like Domain"/>
    <property type="match status" value="1"/>
</dbReference>
<dbReference type="Pfam" id="PF00107">
    <property type="entry name" value="ADH_zinc_N"/>
    <property type="match status" value="1"/>
</dbReference>
<evidence type="ECO:0000313" key="6">
    <source>
        <dbReference type="Proteomes" id="UP000199494"/>
    </source>
</evidence>
<name>A0A222VSN5_9PSEU</name>
<dbReference type="PANTHER" id="PTHR43401">
    <property type="entry name" value="L-THREONINE 3-DEHYDROGENASE"/>
    <property type="match status" value="1"/>
</dbReference>
<dbReference type="SUPFAM" id="SSF51735">
    <property type="entry name" value="NAD(P)-binding Rossmann-fold domains"/>
    <property type="match status" value="1"/>
</dbReference>
<dbReference type="Pfam" id="PF08240">
    <property type="entry name" value="ADH_N"/>
    <property type="match status" value="1"/>
</dbReference>
<protein>
    <submittedName>
        <fullName evidence="5">Threonine dehydrogenase</fullName>
    </submittedName>
</protein>
<dbReference type="InterPro" id="IPR013154">
    <property type="entry name" value="ADH-like_N"/>
</dbReference>
<dbReference type="RefSeq" id="WP_176879813.1">
    <property type="nucleotide sequence ID" value="NZ_CP016353.1"/>
</dbReference>
<comment type="cofactor">
    <cofactor evidence="1">
        <name>Zn(2+)</name>
        <dbReference type="ChEBI" id="CHEBI:29105"/>
    </cofactor>
</comment>
<dbReference type="InterPro" id="IPR013149">
    <property type="entry name" value="ADH-like_C"/>
</dbReference>
<dbReference type="InterPro" id="IPR050129">
    <property type="entry name" value="Zn_alcohol_dh"/>
</dbReference>
<dbReference type="Gene3D" id="3.90.180.10">
    <property type="entry name" value="Medium-chain alcohol dehydrogenases, catalytic domain"/>
    <property type="match status" value="1"/>
</dbReference>
<dbReference type="SUPFAM" id="SSF50129">
    <property type="entry name" value="GroES-like"/>
    <property type="match status" value="1"/>
</dbReference>
<dbReference type="GO" id="GO:0016491">
    <property type="term" value="F:oxidoreductase activity"/>
    <property type="evidence" value="ECO:0007669"/>
    <property type="project" value="UniProtKB-KW"/>
</dbReference>
<accession>A0A222VSN5</accession>
<dbReference type="STRING" id="530584.SAMN05421630_10935"/>
<dbReference type="InterPro" id="IPR011032">
    <property type="entry name" value="GroES-like_sf"/>
</dbReference>
<evidence type="ECO:0000256" key="1">
    <source>
        <dbReference type="ARBA" id="ARBA00001947"/>
    </source>
</evidence>
<evidence type="ECO:0000313" key="5">
    <source>
        <dbReference type="EMBL" id="SDD48519.1"/>
    </source>
</evidence>
<reference evidence="5 6" key="1">
    <citation type="submission" date="2016-10" db="EMBL/GenBank/DDBJ databases">
        <authorList>
            <person name="de Groot N.N."/>
        </authorList>
    </citation>
    <scope>NUCLEOTIDE SEQUENCE [LARGE SCALE GENOMIC DNA]</scope>
    <source>
        <strain evidence="5 6">CGMCC 4.5506</strain>
    </source>
</reference>
<keyword evidence="2" id="KW-0560">Oxidoreductase</keyword>
<evidence type="ECO:0000259" key="4">
    <source>
        <dbReference type="Pfam" id="PF08240"/>
    </source>
</evidence>
<proteinExistence type="predicted"/>
<dbReference type="PANTHER" id="PTHR43401:SF2">
    <property type="entry name" value="L-THREONINE 3-DEHYDROGENASE"/>
    <property type="match status" value="1"/>
</dbReference>
<dbReference type="KEGG" id="pmad:BAY61_20060"/>
<sequence length="364" mass="39572">MTVQTGKLAYMTEPGKLELREFPVPEPGPGALVMRTTRANVCGSELHIWNGKHPVKRSGGIGHEMTGVVAALGEGTDRDNAGAPLAVGDRIAVVYFQACERCFHCVRGEWNLCDNAYEHYAKQPTEWPHFHTSFATHYYATPRQHVYRVPDRVPDSVAAAANCALSQVMYGIDQAGFGPGQTILIQGAGGLGLYATAVAATRGIRTIVVDGVPARLEQARRFGADHTLDISAMPDADERRSWVHDLTEQHGPDGMIEVTGVPAAFAEGLSLIRRGGTYLVMGNLSPGSVVDYDPGLATRRALRVLHVDRYAPFYLKQALDFLAEEGGRFPFEGLVDAEFPLERIVDALDASARREVTRASIVMS</sequence>
<feature type="domain" description="Alcohol dehydrogenase-like C-terminal" evidence="3">
    <location>
        <begin position="190"/>
        <end position="323"/>
    </location>
</feature>
<dbReference type="Proteomes" id="UP000199494">
    <property type="component" value="Unassembled WGS sequence"/>
</dbReference>
<evidence type="ECO:0000256" key="2">
    <source>
        <dbReference type="ARBA" id="ARBA00023002"/>
    </source>
</evidence>
<evidence type="ECO:0000259" key="3">
    <source>
        <dbReference type="Pfam" id="PF00107"/>
    </source>
</evidence>
<keyword evidence="6" id="KW-1185">Reference proteome</keyword>
<dbReference type="CDD" id="cd08231">
    <property type="entry name" value="MDR_TM0436_like"/>
    <property type="match status" value="1"/>
</dbReference>
<organism evidence="5 6">
    <name type="scientific">Prauserella marina</name>
    <dbReference type="NCBI Taxonomy" id="530584"/>
    <lineage>
        <taxon>Bacteria</taxon>
        <taxon>Bacillati</taxon>
        <taxon>Actinomycetota</taxon>
        <taxon>Actinomycetes</taxon>
        <taxon>Pseudonocardiales</taxon>
        <taxon>Pseudonocardiaceae</taxon>
        <taxon>Prauserella</taxon>
    </lineage>
</organism>
<gene>
    <name evidence="5" type="ORF">SAMN05421630_10935</name>
</gene>
<dbReference type="AlphaFoldDB" id="A0A222VSN5"/>
<dbReference type="InterPro" id="IPR036291">
    <property type="entry name" value="NAD(P)-bd_dom_sf"/>
</dbReference>